<protein>
    <recommendedName>
        <fullName evidence="3">ATP-binding protein</fullName>
    </recommendedName>
</protein>
<proteinExistence type="predicted"/>
<accession>A0ABZ0SCQ6</accession>
<reference evidence="1 2" key="1">
    <citation type="journal article" date="2023" name="Microorganisms">
        <title>Thiorhodovibrio frisius and Trv. litoralis spp. nov., Two Novel Members from a Clade of Fastidious Purple Sulfur Bacteria That Exhibit Unique Red-Shifted Light-Harvesting Capabilities.</title>
        <authorList>
            <person name="Methner A."/>
            <person name="Kuzyk S.B."/>
            <person name="Petersen J."/>
            <person name="Bauer S."/>
            <person name="Brinkmann H."/>
            <person name="Sichau K."/>
            <person name="Wanner G."/>
            <person name="Wolf J."/>
            <person name="Neumann-Schaal M."/>
            <person name="Henke P."/>
            <person name="Tank M."/>
            <person name="Sproer C."/>
            <person name="Bunk B."/>
            <person name="Overmann J."/>
        </authorList>
    </citation>
    <scope>NUCLEOTIDE SEQUENCE [LARGE SCALE GENOMIC DNA]</scope>
    <source>
        <strain evidence="1 2">DSM 6702</strain>
    </source>
</reference>
<dbReference type="EMBL" id="CP121472">
    <property type="protein sequence ID" value="WPL17365.1"/>
    <property type="molecule type" value="Genomic_DNA"/>
</dbReference>
<name>A0ABZ0SCQ6_9GAMM</name>
<evidence type="ECO:0008006" key="3">
    <source>
        <dbReference type="Google" id="ProtNLM"/>
    </source>
</evidence>
<sequence length="1151" mass="127961">MTNYIESPVLAECIEIESVYTRAINLARDGGALELIAAYRPTSRTRQCLSQIAAGLTAEPRPRALAAIGPYGVGKSAFALFAGALLSDPHSEAAQTAGRVLRGVDSELADQITNAIASSSGYLRVAISGLPDSLQRQFLLALASAAEQASLDARLREKLLSQAEAGPPMDEVVRLLKQVQNAWKTAGGQGVLIEIDELGKFLEYAAFHPERPELHLLQLLAEHSCEPEPIPVQIIVLLHQAFEHYGARLGTELRDEWQKVQGRFETIAFLETAEQALRVLAAAFVRKPKLQELPKDIRERLAHVTALLAEQGALPHGLESAEAEELFTRCYPLHPFSLLILPTLCQKNAQNERTLFSYLGSGEPFGLQERLGRLTLGEWIWPWDLYDYFILNQNAGLGGPFADHCWAEVVTALERLEISAEDPNGPDLIALLKTIGLFNLIGAQRGFKASPALLKEMFKQLPALLERLQACSAIHFRQFSQDFRVWAGSDFDLRAALAEAIAAQAGRSLADTLNALTPLKPIIARRVTIDNGTLRAFIPRFTAAERWKPAPANPQELTLWFYLASAQEAQPPADLPSGILAFCPFTERLRELIDEWMALCELPKQQAALHQDPVAAREHRAWLSHAEQEAHQIIRSLTAEPERLRWFSDGKEQEINHRRDLQALLSDWVERHYNQTPRLNNELINRDAPSPSANLGRKRLIAAMLGAADKPGLGIEKTPAEKSLYLNLLDATRLHREENGHFGIYPPEPGADGGGDPCGLRPLWDAINETLGQSGERQVPLTELYTNLSRRPFGVKLGSLPVLIIAYLIAHQREVALYQERVLCDSLTLDQAELLCRRPDLFALERFDLGGLRGELFDRYLQSIIGRVPDDPSLLGIVRPLVSFLNGLPDYSQHCTDLSERAKDVRRAIQQATSPGTLLFEDLPRACDIPPRGLINLERTALEDFLNHLIEALRELKYAYSALRDDFQRQLAQALLYDPPEDLAELRKTIAGRYQGLEELTPDRRGLGAFILRLCDNRYDSDTAWLESVATLVANMPPAKWRDEHRREAALRLRARAEQVRDLDCLRGVASNASSPQAVLLKRVQSHQGEISHVIHLSSQEQERASIKAQDIAKQLSDIGPNEQLAVIAALLEQLSPQTPPAASTEGIVHD</sequence>
<evidence type="ECO:0000313" key="2">
    <source>
        <dbReference type="Proteomes" id="UP001432180"/>
    </source>
</evidence>
<dbReference type="Proteomes" id="UP001432180">
    <property type="component" value="Chromosome"/>
</dbReference>
<evidence type="ECO:0000313" key="1">
    <source>
        <dbReference type="EMBL" id="WPL17365.1"/>
    </source>
</evidence>
<dbReference type="RefSeq" id="WP_328987874.1">
    <property type="nucleotide sequence ID" value="NZ_CP121472.1"/>
</dbReference>
<organism evidence="1 2">
    <name type="scientific">Thiorhodovibrio winogradskyi</name>
    <dbReference type="NCBI Taxonomy" id="77007"/>
    <lineage>
        <taxon>Bacteria</taxon>
        <taxon>Pseudomonadati</taxon>
        <taxon>Pseudomonadota</taxon>
        <taxon>Gammaproteobacteria</taxon>
        <taxon>Chromatiales</taxon>
        <taxon>Chromatiaceae</taxon>
        <taxon>Thiorhodovibrio</taxon>
    </lineage>
</organism>
<gene>
    <name evidence="1" type="ORF">Thiowin_02372</name>
</gene>
<keyword evidence="2" id="KW-1185">Reference proteome</keyword>